<dbReference type="AlphaFoldDB" id="A0A3P3XPC8"/>
<keyword evidence="2" id="KW-0812">Transmembrane</keyword>
<dbReference type="EMBL" id="FWDO01000004">
    <property type="protein sequence ID" value="SLM18127.1"/>
    <property type="molecule type" value="Genomic_DNA"/>
</dbReference>
<name>A0A3P3XPC8_9SPIR</name>
<dbReference type="InterPro" id="IPR046654">
    <property type="entry name" value="DUF6672"/>
</dbReference>
<accession>A0A3P3XPC8</accession>
<protein>
    <submittedName>
        <fullName evidence="3">Uncharacterized protein</fullName>
    </submittedName>
</protein>
<proteinExistence type="predicted"/>
<feature type="region of interest" description="Disordered" evidence="1">
    <location>
        <begin position="141"/>
        <end position="172"/>
    </location>
</feature>
<evidence type="ECO:0000256" key="1">
    <source>
        <dbReference type="SAM" id="MobiDB-lite"/>
    </source>
</evidence>
<evidence type="ECO:0000256" key="2">
    <source>
        <dbReference type="SAM" id="Phobius"/>
    </source>
</evidence>
<reference evidence="3" key="1">
    <citation type="submission" date="2017-02" db="EMBL/GenBank/DDBJ databases">
        <authorList>
            <person name="Regsiter A."/>
            <person name="William W."/>
        </authorList>
    </citation>
    <scope>NUCLEOTIDE SEQUENCE</scope>
    <source>
        <strain evidence="3">BdmA 4</strain>
    </source>
</reference>
<gene>
    <name evidence="3" type="ORF">SPIRO4BDMA_40699</name>
</gene>
<keyword evidence="2" id="KW-1133">Transmembrane helix</keyword>
<sequence length="172" mass="18946">MNGTANAKGAPNTKTRRLLIRGALLVVYVLIMVLMIYSGRRHTILIDNKDAADGSYSAINGMEVSIDKQESSEYYPGDRDKAMVQGQKHTIRVNIFDDNKTIEKSFTVPLWSDVMIILVPKMVAGIEPWIAPFTMAEQIQEAQESAPPAGETTFQSLGSMIPEGTEEAQQSP</sequence>
<keyword evidence="2" id="KW-0472">Membrane</keyword>
<evidence type="ECO:0000313" key="3">
    <source>
        <dbReference type="EMBL" id="SLM18127.1"/>
    </source>
</evidence>
<dbReference type="Pfam" id="PF20377">
    <property type="entry name" value="DUF6672"/>
    <property type="match status" value="1"/>
</dbReference>
<organism evidence="3">
    <name type="scientific">uncultured spirochete</name>
    <dbReference type="NCBI Taxonomy" id="156406"/>
    <lineage>
        <taxon>Bacteria</taxon>
        <taxon>Pseudomonadati</taxon>
        <taxon>Spirochaetota</taxon>
        <taxon>Spirochaetia</taxon>
        <taxon>Spirochaetales</taxon>
        <taxon>environmental samples</taxon>
    </lineage>
</organism>
<feature type="transmembrane region" description="Helical" evidence="2">
    <location>
        <begin position="18"/>
        <end position="37"/>
    </location>
</feature>